<dbReference type="InterPro" id="IPR004033">
    <property type="entry name" value="UbiE/COQ5_MeTrFase"/>
</dbReference>
<dbReference type="Pfam" id="PF01209">
    <property type="entry name" value="Ubie_methyltran"/>
    <property type="match status" value="1"/>
</dbReference>
<keyword evidence="3 5" id="KW-0808">Transferase</keyword>
<dbReference type="GO" id="GO:0008168">
    <property type="term" value="F:methyltransferase activity"/>
    <property type="evidence" value="ECO:0007669"/>
    <property type="project" value="UniProtKB-KW"/>
</dbReference>
<dbReference type="InterPro" id="IPR029063">
    <property type="entry name" value="SAM-dependent_MTases_sf"/>
</dbReference>
<sequence length="267" mass="29842">MMSATEPQGESSVARVPMVPVAPHPPLRRYYAEEGERQVFLNELFNRTAYQYRNIDKATGFGSGLWYRRKALREAGLKPGMHVLDVACGPGLVAQCARAIVGPSGSVIGLDPSIGMLREAQKGPCRNFVRGIGEQLPFPDRTFDFLSMGYALRHVSDLKTAFSEYRRVLKPGGIVLLLDICRPRSPFLLSLSRFYIKTMMGIVFAASTGNRDMKTLMEYWWDTTEYCVPSETILSALGEMGFVDASLHEIFNGLLRDYRAVKAEKTV</sequence>
<protein>
    <submittedName>
        <fullName evidence="5">Methyltransferase</fullName>
    </submittedName>
</protein>
<reference evidence="6" key="1">
    <citation type="submission" date="2018-04" db="EMBL/GenBank/DDBJ databases">
        <authorList>
            <person name="Lucker S."/>
            <person name="Sakoula D."/>
        </authorList>
    </citation>
    <scope>NUCLEOTIDE SEQUENCE [LARGE SCALE GENOMIC DNA]</scope>
</reference>
<dbReference type="EMBL" id="OUNR01000012">
    <property type="protein sequence ID" value="SPP64775.1"/>
    <property type="molecule type" value="Genomic_DNA"/>
</dbReference>
<dbReference type="InParanoid" id="A0A330L719"/>
<keyword evidence="1" id="KW-0474">Menaquinone biosynthesis</keyword>
<dbReference type="PANTHER" id="PTHR43591">
    <property type="entry name" value="METHYLTRANSFERASE"/>
    <property type="match status" value="1"/>
</dbReference>
<dbReference type="CDD" id="cd02440">
    <property type="entry name" value="AdoMet_MTases"/>
    <property type="match status" value="1"/>
</dbReference>
<dbReference type="RefSeq" id="WP_121989109.1">
    <property type="nucleotide sequence ID" value="NZ_OUNR01000012.1"/>
</dbReference>
<dbReference type="SUPFAM" id="SSF53335">
    <property type="entry name" value="S-adenosyl-L-methionine-dependent methyltransferases"/>
    <property type="match status" value="1"/>
</dbReference>
<accession>A0A330L719</accession>
<dbReference type="Proteomes" id="UP000248168">
    <property type="component" value="Unassembled WGS sequence"/>
</dbReference>
<evidence type="ECO:0000313" key="6">
    <source>
        <dbReference type="Proteomes" id="UP000248168"/>
    </source>
</evidence>
<dbReference type="GO" id="GO:0032259">
    <property type="term" value="P:methylation"/>
    <property type="evidence" value="ECO:0007669"/>
    <property type="project" value="UniProtKB-KW"/>
</dbReference>
<proteinExistence type="predicted"/>
<evidence type="ECO:0000256" key="3">
    <source>
        <dbReference type="ARBA" id="ARBA00022679"/>
    </source>
</evidence>
<dbReference type="GO" id="GO:0009234">
    <property type="term" value="P:menaquinone biosynthetic process"/>
    <property type="evidence" value="ECO:0007669"/>
    <property type="project" value="UniProtKB-KW"/>
</dbReference>
<keyword evidence="2 5" id="KW-0489">Methyltransferase</keyword>
<dbReference type="PANTHER" id="PTHR43591:SF24">
    <property type="entry name" value="2-METHOXY-6-POLYPRENYL-1,4-BENZOQUINOL METHYLASE, MITOCHONDRIAL"/>
    <property type="match status" value="1"/>
</dbReference>
<gene>
    <name evidence="5" type="ORF">NITLEN_20415</name>
</gene>
<evidence type="ECO:0000256" key="1">
    <source>
        <dbReference type="ARBA" id="ARBA00022428"/>
    </source>
</evidence>
<evidence type="ECO:0000256" key="2">
    <source>
        <dbReference type="ARBA" id="ARBA00022603"/>
    </source>
</evidence>
<dbReference type="Gene3D" id="3.40.50.150">
    <property type="entry name" value="Vaccinia Virus protein VP39"/>
    <property type="match status" value="1"/>
</dbReference>
<dbReference type="AlphaFoldDB" id="A0A330L719"/>
<keyword evidence="4" id="KW-0949">S-adenosyl-L-methionine</keyword>
<dbReference type="PROSITE" id="PS51608">
    <property type="entry name" value="SAM_MT_UBIE"/>
    <property type="match status" value="1"/>
</dbReference>
<evidence type="ECO:0000256" key="4">
    <source>
        <dbReference type="ARBA" id="ARBA00022691"/>
    </source>
</evidence>
<keyword evidence="6" id="KW-1185">Reference proteome</keyword>
<evidence type="ECO:0000313" key="5">
    <source>
        <dbReference type="EMBL" id="SPP64775.1"/>
    </source>
</evidence>
<organism evidence="5 6">
    <name type="scientific">Nitrospira lenta</name>
    <dbReference type="NCBI Taxonomy" id="1436998"/>
    <lineage>
        <taxon>Bacteria</taxon>
        <taxon>Pseudomonadati</taxon>
        <taxon>Nitrospirota</taxon>
        <taxon>Nitrospiria</taxon>
        <taxon>Nitrospirales</taxon>
        <taxon>Nitrospiraceae</taxon>
        <taxon>Nitrospira</taxon>
    </lineage>
</organism>
<name>A0A330L719_9BACT</name>
<dbReference type="OrthoDB" id="9808140at2"/>